<protein>
    <submittedName>
        <fullName evidence="1">Uncharacterized protein</fullName>
    </submittedName>
</protein>
<dbReference type="AlphaFoldDB" id="A0AAF0V5W5"/>
<dbReference type="Proteomes" id="UP001234989">
    <property type="component" value="Chromosome 12"/>
</dbReference>
<reference evidence="1" key="1">
    <citation type="submission" date="2023-08" db="EMBL/GenBank/DDBJ databases">
        <title>A de novo genome assembly of Solanum verrucosum Schlechtendal, a Mexican diploid species geographically isolated from the other diploid A-genome species in potato relatives.</title>
        <authorList>
            <person name="Hosaka K."/>
        </authorList>
    </citation>
    <scope>NUCLEOTIDE SEQUENCE</scope>
    <source>
        <tissue evidence="1">Young leaves</tissue>
    </source>
</reference>
<dbReference type="EMBL" id="CP133623">
    <property type="protein sequence ID" value="WMV58882.1"/>
    <property type="molecule type" value="Genomic_DNA"/>
</dbReference>
<sequence>MEKTNTPFKNPDWTFPYLNKPTSKGHISLIQTQNHANLAALEILFQDVSYYNWKHT</sequence>
<keyword evidence="2" id="KW-1185">Reference proteome</keyword>
<name>A0AAF0V5W5_SOLVR</name>
<proteinExistence type="predicted"/>
<accession>A0AAF0V5W5</accession>
<organism evidence="1 2">
    <name type="scientific">Solanum verrucosum</name>
    <dbReference type="NCBI Taxonomy" id="315347"/>
    <lineage>
        <taxon>Eukaryota</taxon>
        <taxon>Viridiplantae</taxon>
        <taxon>Streptophyta</taxon>
        <taxon>Embryophyta</taxon>
        <taxon>Tracheophyta</taxon>
        <taxon>Spermatophyta</taxon>
        <taxon>Magnoliopsida</taxon>
        <taxon>eudicotyledons</taxon>
        <taxon>Gunneridae</taxon>
        <taxon>Pentapetalae</taxon>
        <taxon>asterids</taxon>
        <taxon>lamiids</taxon>
        <taxon>Solanales</taxon>
        <taxon>Solanaceae</taxon>
        <taxon>Solanoideae</taxon>
        <taxon>Solaneae</taxon>
        <taxon>Solanum</taxon>
    </lineage>
</organism>
<evidence type="ECO:0000313" key="1">
    <source>
        <dbReference type="EMBL" id="WMV58882.1"/>
    </source>
</evidence>
<evidence type="ECO:0000313" key="2">
    <source>
        <dbReference type="Proteomes" id="UP001234989"/>
    </source>
</evidence>
<gene>
    <name evidence="1" type="ORF">MTR67_052267</name>
</gene>